<accession>A0A382K3Y4</accession>
<organism evidence="1">
    <name type="scientific">marine metagenome</name>
    <dbReference type="NCBI Taxonomy" id="408172"/>
    <lineage>
        <taxon>unclassified sequences</taxon>
        <taxon>metagenomes</taxon>
        <taxon>ecological metagenomes</taxon>
    </lineage>
</organism>
<reference evidence="1" key="1">
    <citation type="submission" date="2018-05" db="EMBL/GenBank/DDBJ databases">
        <authorList>
            <person name="Lanie J.A."/>
            <person name="Ng W.-L."/>
            <person name="Kazmierczak K.M."/>
            <person name="Andrzejewski T.M."/>
            <person name="Davidsen T.M."/>
            <person name="Wayne K.J."/>
            <person name="Tettelin H."/>
            <person name="Glass J.I."/>
            <person name="Rusch D."/>
            <person name="Podicherti R."/>
            <person name="Tsui H.-C.T."/>
            <person name="Winkler M.E."/>
        </authorList>
    </citation>
    <scope>NUCLEOTIDE SEQUENCE</scope>
</reference>
<protein>
    <recommendedName>
        <fullName evidence="2">Flavin reductase like domain-containing protein</fullName>
    </recommendedName>
</protein>
<evidence type="ECO:0000313" key="1">
    <source>
        <dbReference type="EMBL" id="SVC18233.1"/>
    </source>
</evidence>
<gene>
    <name evidence="1" type="ORF">METZ01_LOCUS271087</name>
</gene>
<dbReference type="InterPro" id="IPR012349">
    <property type="entry name" value="Split_barrel_FMN-bd"/>
</dbReference>
<dbReference type="EMBL" id="UINC01077784">
    <property type="protein sequence ID" value="SVC18233.1"/>
    <property type="molecule type" value="Genomic_DNA"/>
</dbReference>
<proteinExistence type="predicted"/>
<dbReference type="Gene3D" id="2.30.110.10">
    <property type="entry name" value="Electron Transport, Fmn-binding Protein, Chain A"/>
    <property type="match status" value="1"/>
</dbReference>
<sequence length="59" mass="6739">MSEFRKFKPKELELKETHHLPLVSVAPRPLGFAASMNKDGYIDIALFSYHNAFSSNPFI</sequence>
<dbReference type="AlphaFoldDB" id="A0A382K3Y4"/>
<name>A0A382K3Y4_9ZZZZ</name>
<evidence type="ECO:0008006" key="2">
    <source>
        <dbReference type="Google" id="ProtNLM"/>
    </source>
</evidence>